<dbReference type="STRING" id="2017.SAMN05444320_105398"/>
<evidence type="ECO:0000313" key="2">
    <source>
        <dbReference type="Proteomes" id="UP000184501"/>
    </source>
</evidence>
<dbReference type="AlphaFoldDB" id="A0A1M5FF21"/>
<name>A0A1M5FF21_STRHI</name>
<protein>
    <submittedName>
        <fullName evidence="1">Uncharacterized protein</fullName>
    </submittedName>
</protein>
<proteinExistence type="predicted"/>
<sequence>MGLTLKSYPPAGAALRAFVGHAGRLGPSLMRYFVVAQLARYLTRAADDEHGWPPG</sequence>
<keyword evidence="2" id="KW-1185">Reference proteome</keyword>
<gene>
    <name evidence="1" type="ORF">SAMN05444320_105398</name>
</gene>
<dbReference type="EMBL" id="FQVN01000005">
    <property type="protein sequence ID" value="SHF89742.1"/>
    <property type="molecule type" value="Genomic_DNA"/>
</dbReference>
<accession>A0A1M5FF21</accession>
<organism evidence="1 2">
    <name type="scientific">Streptoalloteichus hindustanus</name>
    <dbReference type="NCBI Taxonomy" id="2017"/>
    <lineage>
        <taxon>Bacteria</taxon>
        <taxon>Bacillati</taxon>
        <taxon>Actinomycetota</taxon>
        <taxon>Actinomycetes</taxon>
        <taxon>Pseudonocardiales</taxon>
        <taxon>Pseudonocardiaceae</taxon>
        <taxon>Streptoalloteichus</taxon>
    </lineage>
</organism>
<dbReference type="Proteomes" id="UP000184501">
    <property type="component" value="Unassembled WGS sequence"/>
</dbReference>
<evidence type="ECO:0000313" key="1">
    <source>
        <dbReference type="EMBL" id="SHF89742.1"/>
    </source>
</evidence>
<reference evidence="1 2" key="1">
    <citation type="submission" date="2016-11" db="EMBL/GenBank/DDBJ databases">
        <authorList>
            <person name="Jaros S."/>
            <person name="Januszkiewicz K."/>
            <person name="Wedrychowicz H."/>
        </authorList>
    </citation>
    <scope>NUCLEOTIDE SEQUENCE [LARGE SCALE GENOMIC DNA]</scope>
    <source>
        <strain evidence="1 2">DSM 44523</strain>
    </source>
</reference>